<name>A0A381V0X0_9ZZZZ</name>
<sequence>MKLLNWIIIFLRMAVIASLVIMFSGPIVVNQSSWIPSEEESLAIIIVDNSASMSVTTDGDSFLDQSSSEISKIISSFEGVVNLNIFQTTPPKSIFSGIIDNGMDVNIENWDIKQSMGEDRLWTFTDSILKTVNSNYPNKECFILSDFPVEPLSSFKTDFANWRFYLLGRENLGNNIGIKSIQA</sequence>
<protein>
    <recommendedName>
        <fullName evidence="3">Aerotolerance regulator N-terminal domain-containing protein</fullName>
    </recommendedName>
</protein>
<accession>A0A381V0X0</accession>
<gene>
    <name evidence="2" type="ORF">METZ01_LOCUS86718</name>
</gene>
<keyword evidence="1" id="KW-0812">Transmembrane</keyword>
<dbReference type="AlphaFoldDB" id="A0A381V0X0"/>
<feature type="transmembrane region" description="Helical" evidence="1">
    <location>
        <begin position="6"/>
        <end position="29"/>
    </location>
</feature>
<keyword evidence="1" id="KW-0472">Membrane</keyword>
<evidence type="ECO:0008006" key="3">
    <source>
        <dbReference type="Google" id="ProtNLM"/>
    </source>
</evidence>
<evidence type="ECO:0000256" key="1">
    <source>
        <dbReference type="SAM" id="Phobius"/>
    </source>
</evidence>
<proteinExistence type="predicted"/>
<evidence type="ECO:0000313" key="2">
    <source>
        <dbReference type="EMBL" id="SVA33864.1"/>
    </source>
</evidence>
<keyword evidence="1" id="KW-1133">Transmembrane helix</keyword>
<feature type="non-terminal residue" evidence="2">
    <location>
        <position position="183"/>
    </location>
</feature>
<dbReference type="EMBL" id="UINC01007534">
    <property type="protein sequence ID" value="SVA33864.1"/>
    <property type="molecule type" value="Genomic_DNA"/>
</dbReference>
<organism evidence="2">
    <name type="scientific">marine metagenome</name>
    <dbReference type="NCBI Taxonomy" id="408172"/>
    <lineage>
        <taxon>unclassified sequences</taxon>
        <taxon>metagenomes</taxon>
        <taxon>ecological metagenomes</taxon>
    </lineage>
</organism>
<reference evidence="2" key="1">
    <citation type="submission" date="2018-05" db="EMBL/GenBank/DDBJ databases">
        <authorList>
            <person name="Lanie J.A."/>
            <person name="Ng W.-L."/>
            <person name="Kazmierczak K.M."/>
            <person name="Andrzejewski T.M."/>
            <person name="Davidsen T.M."/>
            <person name="Wayne K.J."/>
            <person name="Tettelin H."/>
            <person name="Glass J.I."/>
            <person name="Rusch D."/>
            <person name="Podicherti R."/>
            <person name="Tsui H.-C.T."/>
            <person name="Winkler M.E."/>
        </authorList>
    </citation>
    <scope>NUCLEOTIDE SEQUENCE</scope>
</reference>